<feature type="compositionally biased region" description="Polar residues" evidence="1">
    <location>
        <begin position="356"/>
        <end position="365"/>
    </location>
</feature>
<feature type="compositionally biased region" description="Low complexity" evidence="1">
    <location>
        <begin position="466"/>
        <end position="483"/>
    </location>
</feature>
<feature type="region of interest" description="Disordered" evidence="1">
    <location>
        <begin position="1"/>
        <end position="20"/>
    </location>
</feature>
<name>A0A9D4J7U2_DREPO</name>
<dbReference type="InterPro" id="IPR058586">
    <property type="entry name" value="Ajm-1"/>
</dbReference>
<dbReference type="PANTHER" id="PTHR21517:SF3">
    <property type="entry name" value="APICAL JUNCTION COMPONENT 1 HOMOLOG"/>
    <property type="match status" value="1"/>
</dbReference>
<dbReference type="GO" id="GO:0005886">
    <property type="term" value="C:plasma membrane"/>
    <property type="evidence" value="ECO:0007669"/>
    <property type="project" value="TreeGrafter"/>
</dbReference>
<dbReference type="PANTHER" id="PTHR21517">
    <property type="entry name" value="APICAL JUNCTION COMPONENT 1 HOMOLOG"/>
    <property type="match status" value="1"/>
</dbReference>
<comment type="caution">
    <text evidence="3">The sequence shown here is derived from an EMBL/GenBank/DDBJ whole genome shotgun (WGS) entry which is preliminary data.</text>
</comment>
<dbReference type="InterPro" id="IPR038825">
    <property type="entry name" value="Apical_junction"/>
</dbReference>
<feature type="region of interest" description="Disordered" evidence="1">
    <location>
        <begin position="386"/>
        <end position="489"/>
    </location>
</feature>
<dbReference type="Pfam" id="PF26649">
    <property type="entry name" value="Ajm-1"/>
    <property type="match status" value="1"/>
</dbReference>
<feature type="region of interest" description="Disordered" evidence="1">
    <location>
        <begin position="305"/>
        <end position="329"/>
    </location>
</feature>
<reference evidence="3" key="1">
    <citation type="journal article" date="2019" name="bioRxiv">
        <title>The Genome of the Zebra Mussel, Dreissena polymorpha: A Resource for Invasive Species Research.</title>
        <authorList>
            <person name="McCartney M.A."/>
            <person name="Auch B."/>
            <person name="Kono T."/>
            <person name="Mallez S."/>
            <person name="Zhang Y."/>
            <person name="Obille A."/>
            <person name="Becker A."/>
            <person name="Abrahante J.E."/>
            <person name="Garbe J."/>
            <person name="Badalamenti J.P."/>
            <person name="Herman A."/>
            <person name="Mangelson H."/>
            <person name="Liachko I."/>
            <person name="Sullivan S."/>
            <person name="Sone E.D."/>
            <person name="Koren S."/>
            <person name="Silverstein K.A.T."/>
            <person name="Beckman K.B."/>
            <person name="Gohl D.M."/>
        </authorList>
    </citation>
    <scope>NUCLEOTIDE SEQUENCE</scope>
    <source>
        <strain evidence="3">Duluth1</strain>
        <tissue evidence="3">Whole animal</tissue>
    </source>
</reference>
<evidence type="ECO:0000313" key="4">
    <source>
        <dbReference type="Proteomes" id="UP000828390"/>
    </source>
</evidence>
<feature type="region of interest" description="Disordered" evidence="1">
    <location>
        <begin position="350"/>
        <end position="371"/>
    </location>
</feature>
<feature type="compositionally biased region" description="Polar residues" evidence="1">
    <location>
        <begin position="424"/>
        <end position="443"/>
    </location>
</feature>
<dbReference type="GO" id="GO:0045216">
    <property type="term" value="P:cell-cell junction organization"/>
    <property type="evidence" value="ECO:0007669"/>
    <property type="project" value="InterPro"/>
</dbReference>
<dbReference type="AlphaFoldDB" id="A0A9D4J7U2"/>
<evidence type="ECO:0000259" key="2">
    <source>
        <dbReference type="Pfam" id="PF26649"/>
    </source>
</evidence>
<gene>
    <name evidence="3" type="ORF">DPMN_152961</name>
</gene>
<dbReference type="Proteomes" id="UP000828390">
    <property type="component" value="Unassembled WGS sequence"/>
</dbReference>
<evidence type="ECO:0000256" key="1">
    <source>
        <dbReference type="SAM" id="MobiDB-lite"/>
    </source>
</evidence>
<feature type="compositionally biased region" description="Basic and acidic residues" evidence="1">
    <location>
        <begin position="447"/>
        <end position="461"/>
    </location>
</feature>
<proteinExistence type="predicted"/>
<accession>A0A9D4J7U2</accession>
<sequence length="1040" mass="117608">MSSTPRKYLKRHERDLQSTESLPTEMSLWNMSYGSNTSMENVHSLPLPSPRNFEELYRSRLNSANSSFERADHHKLHANCIFSPEKREEIRHTTKSLENMFEQLLRYGSVSSVNETDIDADVSYDVDAHAQSLHDAFVSFQYPLGRAASMSALVGANEAQRLPRKHGKGRFASRKVPKSKSLQTLETNLDDVFADELGQPGELQKTPSVHELRVSNSLSKLNVPDWFKKSSFSRSGSTQSLFTYAGRVGSTSTLGSTAYYPSMPSSPSPSVTPGSNAVIIQKRVTPNKTTPTSTRLLRAPMLPVTPERSPIHNTPPAVSLPSEKFRKTDSRKELKPITIVPFAKLREMFERKSQEDPNSPTVSTPTKEKPKVRFEEMCVTHETVVRSENQKPVQIERTMSPPPPIPERKPIVSDNHGYGDAANRKTQVHFSDESYVSKTQEQVNFRELNKANDRSQEHTNELNRQNGTTPSTNNKSSTSTGKKSGFRAALPQFRFRRPGSYVTKMTSSETESAQSKKGKDIDCLDGYYGEYTINKDTFDNTPPPTWLHALEYKAKIDGETLFEFLQKRRYSSILENGFAEQLDELQEKDAIFRFPVMTVNHHSINGSGPNMADSAGDLRVILTNVYNNRVQNGYLHSRLRGGAPIDDVLDGLLLLDGYSTGRMKVNENGRIVPRSAETPDTPPGFVFPYPVSAQIGKDGTLSENGDGEAIQSEYVLIRCEAPHCQRETNLKEARKYFKSCHSCFTYYCSRTCRKADWFAHKRMCVFSKLNSACKHVIKHINKQPHLQYQCSRIARRGYLSQGRGCVVFAFPDISSADEFLNFGMERLCVPPIYVPLKELPNAEMLGSKLEILSDTCKQYNPELKYVIHVAIVIPFQLPSRPVPRRMESIIQKCAKLRLSPAHMHPKQEHSDIPSTLILTAVPGNQHADDFDGRKTRELCFINIQRKLRNRGVSLRHKFPVVYNKLIDFVSDAKHFSPLIIYPMDSRTGRKFMCVIMPEAEPEIEWIRDPDLFHELGVFDDDEANGSTSNLSNHLQPEVML</sequence>
<dbReference type="SUPFAM" id="SSF144232">
    <property type="entry name" value="HIT/MYND zinc finger-like"/>
    <property type="match status" value="1"/>
</dbReference>
<evidence type="ECO:0000313" key="3">
    <source>
        <dbReference type="EMBL" id="KAH3799354.1"/>
    </source>
</evidence>
<reference evidence="3" key="2">
    <citation type="submission" date="2020-11" db="EMBL/GenBank/DDBJ databases">
        <authorList>
            <person name="McCartney M.A."/>
            <person name="Auch B."/>
            <person name="Kono T."/>
            <person name="Mallez S."/>
            <person name="Becker A."/>
            <person name="Gohl D.M."/>
            <person name="Silverstein K.A.T."/>
            <person name="Koren S."/>
            <person name="Bechman K.B."/>
            <person name="Herman A."/>
            <person name="Abrahante J.E."/>
            <person name="Garbe J."/>
        </authorList>
    </citation>
    <scope>NUCLEOTIDE SEQUENCE</scope>
    <source>
        <strain evidence="3">Duluth1</strain>
        <tissue evidence="3">Whole animal</tissue>
    </source>
</reference>
<dbReference type="EMBL" id="JAIWYP010000007">
    <property type="protein sequence ID" value="KAH3799354.1"/>
    <property type="molecule type" value="Genomic_DNA"/>
</dbReference>
<organism evidence="3 4">
    <name type="scientific">Dreissena polymorpha</name>
    <name type="common">Zebra mussel</name>
    <name type="synonym">Mytilus polymorpha</name>
    <dbReference type="NCBI Taxonomy" id="45954"/>
    <lineage>
        <taxon>Eukaryota</taxon>
        <taxon>Metazoa</taxon>
        <taxon>Spiralia</taxon>
        <taxon>Lophotrochozoa</taxon>
        <taxon>Mollusca</taxon>
        <taxon>Bivalvia</taxon>
        <taxon>Autobranchia</taxon>
        <taxon>Heteroconchia</taxon>
        <taxon>Euheterodonta</taxon>
        <taxon>Imparidentia</taxon>
        <taxon>Neoheterodontei</taxon>
        <taxon>Myida</taxon>
        <taxon>Dreissenoidea</taxon>
        <taxon>Dreissenidae</taxon>
        <taxon>Dreissena</taxon>
    </lineage>
</organism>
<protein>
    <recommendedName>
        <fullName evidence="2">Apical junction molecule ajm1 alpha/beta domain-containing protein</fullName>
    </recommendedName>
</protein>
<keyword evidence="4" id="KW-1185">Reference proteome</keyword>
<feature type="domain" description="Apical junction molecule ajm1 alpha/beta" evidence="2">
    <location>
        <begin position="765"/>
        <end position="878"/>
    </location>
</feature>
<dbReference type="Gene3D" id="6.10.140.2220">
    <property type="match status" value="1"/>
</dbReference>
<dbReference type="GO" id="GO:0043296">
    <property type="term" value="C:apical junction complex"/>
    <property type="evidence" value="ECO:0007669"/>
    <property type="project" value="TreeGrafter"/>
</dbReference>